<reference evidence="3" key="1">
    <citation type="journal article" date="2015" name="PLoS Genet.">
        <title>Genome Sequence and Transcriptome Analyses of Chrysochromulina tobin: Metabolic Tools for Enhanced Algal Fitness in the Prominent Order Prymnesiales (Haptophyceae).</title>
        <authorList>
            <person name="Hovde B.T."/>
            <person name="Deodato C.R."/>
            <person name="Hunsperger H.M."/>
            <person name="Ryken S.A."/>
            <person name="Yost W."/>
            <person name="Jha R.K."/>
            <person name="Patterson J."/>
            <person name="Monnat R.J. Jr."/>
            <person name="Barlow S.B."/>
            <person name="Starkenburg S.R."/>
            <person name="Cattolico R.A."/>
        </authorList>
    </citation>
    <scope>NUCLEOTIDE SEQUENCE</scope>
    <source>
        <strain evidence="3">CCMP291</strain>
    </source>
</reference>
<dbReference type="SUPFAM" id="SSF51735">
    <property type="entry name" value="NAD(P)-binding Rossmann-fold domains"/>
    <property type="match status" value="1"/>
</dbReference>
<dbReference type="Pfam" id="PF13460">
    <property type="entry name" value="NAD_binding_10"/>
    <property type="match status" value="1"/>
</dbReference>
<evidence type="ECO:0000313" key="3">
    <source>
        <dbReference type="Proteomes" id="UP000037460"/>
    </source>
</evidence>
<dbReference type="OrthoDB" id="276721at2759"/>
<dbReference type="InterPro" id="IPR016040">
    <property type="entry name" value="NAD(P)-bd_dom"/>
</dbReference>
<proteinExistence type="predicted"/>
<gene>
    <name evidence="2" type="ORF">Ctob_015342</name>
</gene>
<dbReference type="AlphaFoldDB" id="A0A0M0JXY3"/>
<dbReference type="PANTHER" id="PTHR12126">
    <property type="entry name" value="NADH-UBIQUINONE OXIDOREDUCTASE 39 KDA SUBUNIT-RELATED"/>
    <property type="match status" value="1"/>
</dbReference>
<comment type="caution">
    <text evidence="2">The sequence shown here is derived from an EMBL/GenBank/DDBJ whole genome shotgun (WGS) entry which is preliminary data.</text>
</comment>
<accession>A0A0M0JXY3</accession>
<dbReference type="Proteomes" id="UP000037460">
    <property type="component" value="Unassembled WGS sequence"/>
</dbReference>
<dbReference type="EMBL" id="JWZX01002072">
    <property type="protein sequence ID" value="KOO31167.1"/>
    <property type="molecule type" value="Genomic_DNA"/>
</dbReference>
<dbReference type="Gene3D" id="3.40.50.720">
    <property type="entry name" value="NAD(P)-binding Rossmann-like Domain"/>
    <property type="match status" value="1"/>
</dbReference>
<organism evidence="2 3">
    <name type="scientific">Chrysochromulina tobinii</name>
    <dbReference type="NCBI Taxonomy" id="1460289"/>
    <lineage>
        <taxon>Eukaryota</taxon>
        <taxon>Haptista</taxon>
        <taxon>Haptophyta</taxon>
        <taxon>Prymnesiophyceae</taxon>
        <taxon>Prymnesiales</taxon>
        <taxon>Chrysochromulinaceae</taxon>
        <taxon>Chrysochromulina</taxon>
    </lineage>
</organism>
<dbReference type="InterPro" id="IPR051207">
    <property type="entry name" value="ComplexI_NDUFA9_subunit"/>
</dbReference>
<evidence type="ECO:0000313" key="2">
    <source>
        <dbReference type="EMBL" id="KOO31167.1"/>
    </source>
</evidence>
<dbReference type="PANTHER" id="PTHR12126:SF16">
    <property type="entry name" value="MIOREX COMPLEX COMPONENT 2"/>
    <property type="match status" value="1"/>
</dbReference>
<dbReference type="GO" id="GO:0005739">
    <property type="term" value="C:mitochondrion"/>
    <property type="evidence" value="ECO:0007669"/>
    <property type="project" value="TreeGrafter"/>
</dbReference>
<feature type="domain" description="NAD(P)-binding" evidence="1">
    <location>
        <begin position="21"/>
        <end position="170"/>
    </location>
</feature>
<sequence length="321" mass="33503">MHLSRKVPFLFLSMPRVLVIGGSGFVGTRVLRSALSNGLKVASLSRSGAPIQADASLSAVEWLKGDALSDGAPIRDAMRGCDAVISCLGAFGSNDFMHKINGAANASLAEAAAAEGVSKFVFVSAAAIKPVAKVMAAAGYEGYYAGKMTAEEAVTRHFGERGLILRPGPIYGTRAVTSSVSIPIGAVGVPLTTIFETPPIRALAAALPMDLGDLFMPWVSVEDVADAAIAHIVHKSGGSGSGSAKGTSGQPSLLEWEGLRAAASQLRMSAAPEMNLSLDLWSKPGKCLMNVSIISTEPQVKKLTEVKDMLMIYLWDILSSQ</sequence>
<dbReference type="GO" id="GO:0044877">
    <property type="term" value="F:protein-containing complex binding"/>
    <property type="evidence" value="ECO:0007669"/>
    <property type="project" value="TreeGrafter"/>
</dbReference>
<feature type="non-terminal residue" evidence="2">
    <location>
        <position position="321"/>
    </location>
</feature>
<evidence type="ECO:0000259" key="1">
    <source>
        <dbReference type="Pfam" id="PF13460"/>
    </source>
</evidence>
<name>A0A0M0JXY3_9EUKA</name>
<protein>
    <submittedName>
        <fullName evidence="2">NAD dependent epimerase dehydratase family protein</fullName>
    </submittedName>
</protein>
<dbReference type="InterPro" id="IPR036291">
    <property type="entry name" value="NAD(P)-bd_dom_sf"/>
</dbReference>
<keyword evidence="3" id="KW-1185">Reference proteome</keyword>